<protein>
    <recommendedName>
        <fullName evidence="2">Macrocin O-methyltransferase</fullName>
    </recommendedName>
</protein>
<evidence type="ECO:0000313" key="1">
    <source>
        <dbReference type="EMBL" id="CAG9286619.1"/>
    </source>
</evidence>
<dbReference type="Pfam" id="PF05711">
    <property type="entry name" value="TylF"/>
    <property type="match status" value="1"/>
</dbReference>
<name>A0A8J9SAW5_PHATR</name>
<dbReference type="Gene3D" id="3.40.50.150">
    <property type="entry name" value="Vaccinia Virus protein VP39"/>
    <property type="match status" value="1"/>
</dbReference>
<organism evidence="1">
    <name type="scientific">Phaeodactylum tricornutum</name>
    <name type="common">Diatom</name>
    <dbReference type="NCBI Taxonomy" id="2850"/>
    <lineage>
        <taxon>Eukaryota</taxon>
        <taxon>Sar</taxon>
        <taxon>Stramenopiles</taxon>
        <taxon>Ochrophyta</taxon>
        <taxon>Bacillariophyta</taxon>
        <taxon>Bacillariophyceae</taxon>
        <taxon>Bacillariophycidae</taxon>
        <taxon>Naviculales</taxon>
        <taxon>Phaeodactylaceae</taxon>
        <taxon>Phaeodactylum</taxon>
    </lineage>
</organism>
<dbReference type="InterPro" id="IPR029063">
    <property type="entry name" value="SAM-dependent_MTases_sf"/>
</dbReference>
<gene>
    <name evidence="1" type="ORF">PTTT1_LOCUS32913</name>
</gene>
<dbReference type="AlphaFoldDB" id="A0A8J9SAW5"/>
<dbReference type="PANTHER" id="PTHR40036:SF1">
    <property type="entry name" value="MACROCIN O-METHYLTRANSFERASE"/>
    <property type="match status" value="1"/>
</dbReference>
<accession>A0A8J9SAW5</accession>
<sequence>MVSASETVKVRLSCFHDPVSWVAKNAGVLRCCAMALLGILLISTFRASSTRGTLPQLRSSPERALPCLDVYYKGVVTPVSVENDRECLPNHPASDYMQTLISIMVGTPLGGSYHNAADRIGQPPFPYKESLRATGNDWPPFGYTMIGKARAENFRNAIEEVNQHNIPGAVVELGVWRGGAMMIAAAVGKESGNLRELYLFDTFAPIGSYRSEKLQQYLAVPEEDVRGSFRYFDLDGPHVHTEKGLFKDTLPAWKDKKLQIAVLRVDGNFYDSYQDAMYTMYDKVPVGGYVIFDDVMSHRNVMRFWNDFKKEQGLPEDLNRIDDHSAWFRKEKNVKIDWTFFRPPQDANA</sequence>
<dbReference type="PANTHER" id="PTHR40036">
    <property type="entry name" value="MACROCIN O-METHYLTRANSFERASE"/>
    <property type="match status" value="1"/>
</dbReference>
<dbReference type="SUPFAM" id="SSF53335">
    <property type="entry name" value="S-adenosyl-L-methionine-dependent methyltransferases"/>
    <property type="match status" value="1"/>
</dbReference>
<reference evidence="1" key="1">
    <citation type="submission" date="2022-02" db="EMBL/GenBank/DDBJ databases">
        <authorList>
            <person name="Giguere J D."/>
        </authorList>
    </citation>
    <scope>NUCLEOTIDE SEQUENCE</scope>
    <source>
        <strain evidence="1">CCAP 1055/1</strain>
    </source>
</reference>
<dbReference type="Proteomes" id="UP000836788">
    <property type="component" value="Chromosome 23"/>
</dbReference>
<evidence type="ECO:0008006" key="2">
    <source>
        <dbReference type="Google" id="ProtNLM"/>
    </source>
</evidence>
<dbReference type="EMBL" id="OU594964">
    <property type="protein sequence ID" value="CAG9286619.1"/>
    <property type="molecule type" value="Genomic_DNA"/>
</dbReference>
<proteinExistence type="predicted"/>
<dbReference type="InterPro" id="IPR008884">
    <property type="entry name" value="TylF_MeTrfase"/>
</dbReference>